<accession>A0A6L7FW19</accession>
<organism evidence="4 5">
    <name type="scientific">Pseudooceanicola albus</name>
    <dbReference type="NCBI Taxonomy" id="2692189"/>
    <lineage>
        <taxon>Bacteria</taxon>
        <taxon>Pseudomonadati</taxon>
        <taxon>Pseudomonadota</taxon>
        <taxon>Alphaproteobacteria</taxon>
        <taxon>Rhodobacterales</taxon>
        <taxon>Paracoccaceae</taxon>
        <taxon>Pseudooceanicola</taxon>
    </lineage>
</organism>
<keyword evidence="2" id="KW-0812">Transmembrane</keyword>
<keyword evidence="2" id="KW-0472">Membrane</keyword>
<feature type="region of interest" description="Disordered" evidence="1">
    <location>
        <begin position="158"/>
        <end position="214"/>
    </location>
</feature>
<feature type="domain" description="SPOR" evidence="3">
    <location>
        <begin position="225"/>
        <end position="310"/>
    </location>
</feature>
<dbReference type="GO" id="GO:0042834">
    <property type="term" value="F:peptidoglycan binding"/>
    <property type="evidence" value="ECO:0007669"/>
    <property type="project" value="InterPro"/>
</dbReference>
<evidence type="ECO:0000256" key="2">
    <source>
        <dbReference type="SAM" id="Phobius"/>
    </source>
</evidence>
<dbReference type="InterPro" id="IPR007730">
    <property type="entry name" value="SPOR-like_dom"/>
</dbReference>
<evidence type="ECO:0000256" key="1">
    <source>
        <dbReference type="SAM" id="MobiDB-lite"/>
    </source>
</evidence>
<dbReference type="Proteomes" id="UP000477911">
    <property type="component" value="Unassembled WGS sequence"/>
</dbReference>
<reference evidence="4 5" key="1">
    <citation type="submission" date="2019-12" db="EMBL/GenBank/DDBJ databases">
        <authorList>
            <person name="Li M."/>
        </authorList>
    </citation>
    <scope>NUCLEOTIDE SEQUENCE [LARGE SCALE GENOMIC DNA]</scope>
    <source>
        <strain evidence="4 5">GBMRC 2024</strain>
    </source>
</reference>
<proteinExistence type="predicted"/>
<dbReference type="EMBL" id="WUMU01000001">
    <property type="protein sequence ID" value="MXN16304.1"/>
    <property type="molecule type" value="Genomic_DNA"/>
</dbReference>
<feature type="compositionally biased region" description="Polar residues" evidence="1">
    <location>
        <begin position="125"/>
        <end position="135"/>
    </location>
</feature>
<evidence type="ECO:0000313" key="5">
    <source>
        <dbReference type="Proteomes" id="UP000477911"/>
    </source>
</evidence>
<dbReference type="SUPFAM" id="SSF110997">
    <property type="entry name" value="Sporulation related repeat"/>
    <property type="match status" value="1"/>
</dbReference>
<feature type="region of interest" description="Disordered" evidence="1">
    <location>
        <begin position="116"/>
        <end position="138"/>
    </location>
</feature>
<evidence type="ECO:0000313" key="4">
    <source>
        <dbReference type="EMBL" id="MXN16304.1"/>
    </source>
</evidence>
<protein>
    <submittedName>
        <fullName evidence="4">SPOR domain-containing protein</fullName>
    </submittedName>
</protein>
<sequence length="310" mass="32018">MADYHADGQFMPGYHEDPEPAAAGPARTMRLAGTALSLAIVAGIGFWGYRMVMRDVSGVPVVRAMTGETRRVPEDSGGTETEFQGLSVNHVAEGGTAAAPANKVTLAPGPVDLGDDALTPAQLGAGQTAQGTPTQLPKGETLEDIASRIATLSDAAAAPVPDNQDDQDDDGAAQLISGKGVGEAVRPKQRPTALATRPASDPATAAAPAGGAAPAAGPIDVAPADVPPGTFLAQVGAFASEAIAKKEWDRLSQDFSIYLQDRKRVIEVAETGGRTFYRLRVMGFSDLSDARRFCATLVAGRVDCIPVLTK</sequence>
<feature type="transmembrane region" description="Helical" evidence="2">
    <location>
        <begin position="31"/>
        <end position="49"/>
    </location>
</feature>
<keyword evidence="2" id="KW-1133">Transmembrane helix</keyword>
<dbReference type="Gene3D" id="3.30.70.1070">
    <property type="entry name" value="Sporulation related repeat"/>
    <property type="match status" value="1"/>
</dbReference>
<comment type="caution">
    <text evidence="4">The sequence shown here is derived from an EMBL/GenBank/DDBJ whole genome shotgun (WGS) entry which is preliminary data.</text>
</comment>
<dbReference type="PROSITE" id="PS51724">
    <property type="entry name" value="SPOR"/>
    <property type="match status" value="1"/>
</dbReference>
<feature type="region of interest" description="Disordered" evidence="1">
    <location>
        <begin position="1"/>
        <end position="24"/>
    </location>
</feature>
<name>A0A6L7FW19_9RHOB</name>
<keyword evidence="5" id="KW-1185">Reference proteome</keyword>
<dbReference type="RefSeq" id="WP_160890852.1">
    <property type="nucleotide sequence ID" value="NZ_WUMU01000001.1"/>
</dbReference>
<evidence type="ECO:0000259" key="3">
    <source>
        <dbReference type="PROSITE" id="PS51724"/>
    </source>
</evidence>
<feature type="compositionally biased region" description="Low complexity" evidence="1">
    <location>
        <begin position="198"/>
        <end position="214"/>
    </location>
</feature>
<dbReference type="Pfam" id="PF05036">
    <property type="entry name" value="SPOR"/>
    <property type="match status" value="1"/>
</dbReference>
<dbReference type="InterPro" id="IPR036680">
    <property type="entry name" value="SPOR-like_sf"/>
</dbReference>
<dbReference type="AlphaFoldDB" id="A0A6L7FW19"/>
<gene>
    <name evidence="4" type="ORF">GR170_00535</name>
</gene>